<evidence type="ECO:0000313" key="2">
    <source>
        <dbReference type="EMBL" id="KOE99234.1"/>
    </source>
</evidence>
<dbReference type="GeneID" id="86938174"/>
<dbReference type="RefSeq" id="WP_010483989.1">
    <property type="nucleotide sequence ID" value="NZ_AJLO02000023.1"/>
</dbReference>
<dbReference type="EMBL" id="AJLO02000023">
    <property type="protein sequence ID" value="KOE99234.1"/>
    <property type="molecule type" value="Genomic_DNA"/>
</dbReference>
<keyword evidence="1" id="KW-0732">Signal</keyword>
<feature type="chain" id="PRO_5005579693" description="Secreted protein" evidence="1">
    <location>
        <begin position="23"/>
        <end position="157"/>
    </location>
</feature>
<dbReference type="OrthoDB" id="5957117at2"/>
<name>A0A0L8AAR8_9GAMM</name>
<dbReference type="AlphaFoldDB" id="A0A0L8AAR8"/>
<accession>A0A0L8AAR8</accession>
<evidence type="ECO:0000256" key="1">
    <source>
        <dbReference type="SAM" id="SignalP"/>
    </source>
</evidence>
<feature type="signal peptide" evidence="1">
    <location>
        <begin position="1"/>
        <end position="22"/>
    </location>
</feature>
<proteinExistence type="predicted"/>
<sequence>MKPSALSLGLFCALLIAPAAQAFPYVDLIDYPHQEANWDRFFALEGRLQHGFDRICGDTFCEGEYSDIRALRLRCSVDAVRGTVRECLWAFAASDLAVSRNDGAIVARQPTWLCRLPLVPGTPVEDFHAALAARNPLHDPLPGTSESVYDGLTGCIH</sequence>
<gene>
    <name evidence="2" type="ORF">W7K_10540</name>
</gene>
<comment type="caution">
    <text evidence="2">The sequence shown here is derived from an EMBL/GenBank/DDBJ whole genome shotgun (WGS) entry which is preliminary data.</text>
</comment>
<protein>
    <recommendedName>
        <fullName evidence="4">Secreted protein</fullName>
    </recommendedName>
</protein>
<reference evidence="2 3" key="1">
    <citation type="journal article" date="2012" name="J. Bacteriol.">
        <title>Genome sequence of a novel nicotine-degrading strain, Pseudomonas geniculata N1.</title>
        <authorList>
            <person name="Tang H."/>
            <person name="Yu H."/>
            <person name="Tai C."/>
            <person name="Huang K."/>
            <person name="Liu Y."/>
            <person name="Wang L."/>
            <person name="Yao Y."/>
            <person name="Wu G."/>
            <person name="Xu P."/>
        </authorList>
    </citation>
    <scope>NUCLEOTIDE SEQUENCE [LARGE SCALE GENOMIC DNA]</scope>
    <source>
        <strain evidence="2 3">N1</strain>
    </source>
</reference>
<organism evidence="2 3">
    <name type="scientific">Stenotrophomonas geniculata N1</name>
    <dbReference type="NCBI Taxonomy" id="1167641"/>
    <lineage>
        <taxon>Bacteria</taxon>
        <taxon>Pseudomonadati</taxon>
        <taxon>Pseudomonadota</taxon>
        <taxon>Gammaproteobacteria</taxon>
        <taxon>Lysobacterales</taxon>
        <taxon>Lysobacteraceae</taxon>
        <taxon>Stenotrophomonas</taxon>
    </lineage>
</organism>
<dbReference type="Proteomes" id="UP000036890">
    <property type="component" value="Unassembled WGS sequence"/>
</dbReference>
<evidence type="ECO:0000313" key="3">
    <source>
        <dbReference type="Proteomes" id="UP000036890"/>
    </source>
</evidence>
<evidence type="ECO:0008006" key="4">
    <source>
        <dbReference type="Google" id="ProtNLM"/>
    </source>
</evidence>